<evidence type="ECO:0000313" key="3">
    <source>
        <dbReference type="Proteomes" id="UP000016935"/>
    </source>
</evidence>
<evidence type="ECO:0000259" key="1">
    <source>
        <dbReference type="Pfam" id="PF07985"/>
    </source>
</evidence>
<proteinExistence type="predicted"/>
<dbReference type="HOGENOM" id="CLU_1005316_0_0_1"/>
<gene>
    <name evidence="2" type="ORF">SETTUDRAFT_155840</name>
</gene>
<dbReference type="eggNOG" id="ENOG502SC31">
    <property type="taxonomic scope" value="Eukaryota"/>
</dbReference>
<dbReference type="Proteomes" id="UP000016935">
    <property type="component" value="Unassembled WGS sequence"/>
</dbReference>
<evidence type="ECO:0000313" key="2">
    <source>
        <dbReference type="EMBL" id="EOA83289.1"/>
    </source>
</evidence>
<sequence>MGGRSRGRVKRKQIQSDDGWTVIAHGLANVSLGSSEQKEKQGSLPDMVQDLTTEKLLAEFKMLQERWEDTALAAQVKQIVEEKSKDGEGGCGWGVTEAVCIGIGSFSRDWAHRWRSLWQLVLFVDVVGCLTKETTNKQIPCYAQDPAFTPLDTEFLSLLSITSLSSHLESKITASSFVYSPFVDWFLLLPKFLAGRDPVLYVGNEILDDYAMYAQTRAKRERLDECNEVGRRWAVAREMLRLKEFEKHANALNGMVVYWRVAETTMWSEKPSHETDH</sequence>
<reference evidence="2 3" key="2">
    <citation type="journal article" date="2013" name="PLoS Genet.">
        <title>Comparative genome structure, secondary metabolite, and effector coding capacity across Cochliobolus pathogens.</title>
        <authorList>
            <person name="Condon B.J."/>
            <person name="Leng Y."/>
            <person name="Wu D."/>
            <person name="Bushley K.E."/>
            <person name="Ohm R.A."/>
            <person name="Otillar R."/>
            <person name="Martin J."/>
            <person name="Schackwitz W."/>
            <person name="Grimwood J."/>
            <person name="MohdZainudin N."/>
            <person name="Xue C."/>
            <person name="Wang R."/>
            <person name="Manning V.A."/>
            <person name="Dhillon B."/>
            <person name="Tu Z.J."/>
            <person name="Steffenson B.J."/>
            <person name="Salamov A."/>
            <person name="Sun H."/>
            <person name="Lowry S."/>
            <person name="LaButti K."/>
            <person name="Han J."/>
            <person name="Copeland A."/>
            <person name="Lindquist E."/>
            <person name="Barry K."/>
            <person name="Schmutz J."/>
            <person name="Baker S.E."/>
            <person name="Ciuffetti L.M."/>
            <person name="Grigoriev I.V."/>
            <person name="Zhong S."/>
            <person name="Turgeon B.G."/>
        </authorList>
    </citation>
    <scope>NUCLEOTIDE SEQUENCE [LARGE SCALE GENOMIC DNA]</scope>
    <source>
        <strain evidence="3">28A</strain>
    </source>
</reference>
<dbReference type="EMBL" id="KB908833">
    <property type="protein sequence ID" value="EOA83289.1"/>
    <property type="molecule type" value="Genomic_DNA"/>
</dbReference>
<dbReference type="AlphaFoldDB" id="R0K0S7"/>
<dbReference type="RefSeq" id="XP_008029043.1">
    <property type="nucleotide sequence ID" value="XM_008030852.1"/>
</dbReference>
<keyword evidence="3" id="KW-1185">Reference proteome</keyword>
<reference evidence="2 3" key="1">
    <citation type="journal article" date="2012" name="PLoS Pathog.">
        <title>Diverse lifestyles and strategies of plant pathogenesis encoded in the genomes of eighteen Dothideomycetes fungi.</title>
        <authorList>
            <person name="Ohm R.A."/>
            <person name="Feau N."/>
            <person name="Henrissat B."/>
            <person name="Schoch C.L."/>
            <person name="Horwitz B.A."/>
            <person name="Barry K.W."/>
            <person name="Condon B.J."/>
            <person name="Copeland A.C."/>
            <person name="Dhillon B."/>
            <person name="Glaser F."/>
            <person name="Hesse C.N."/>
            <person name="Kosti I."/>
            <person name="LaButti K."/>
            <person name="Lindquist E.A."/>
            <person name="Lucas S."/>
            <person name="Salamov A.A."/>
            <person name="Bradshaw R.E."/>
            <person name="Ciuffetti L."/>
            <person name="Hamelin R.C."/>
            <person name="Kema G.H.J."/>
            <person name="Lawrence C."/>
            <person name="Scott J.A."/>
            <person name="Spatafora J.W."/>
            <person name="Turgeon B.G."/>
            <person name="de Wit P.J.G.M."/>
            <person name="Zhong S."/>
            <person name="Goodwin S.B."/>
            <person name="Grigoriev I.V."/>
        </authorList>
    </citation>
    <scope>NUCLEOTIDE SEQUENCE [LARGE SCALE GENOMIC DNA]</scope>
    <source>
        <strain evidence="3">28A</strain>
    </source>
</reference>
<name>R0K0S7_EXST2</name>
<dbReference type="PANTHER" id="PTHR42080:SF1">
    <property type="entry name" value="SRR1-LIKE DOMAIN-CONTAINING PROTEIN"/>
    <property type="match status" value="1"/>
</dbReference>
<feature type="domain" description="SRR1-like" evidence="1">
    <location>
        <begin position="93"/>
        <end position="259"/>
    </location>
</feature>
<dbReference type="Pfam" id="PF07985">
    <property type="entry name" value="SRR1"/>
    <property type="match status" value="1"/>
</dbReference>
<dbReference type="OrthoDB" id="5318346at2759"/>
<organism evidence="2 3">
    <name type="scientific">Exserohilum turcicum (strain 28A)</name>
    <name type="common">Northern leaf blight fungus</name>
    <name type="synonym">Setosphaeria turcica</name>
    <dbReference type="NCBI Taxonomy" id="671987"/>
    <lineage>
        <taxon>Eukaryota</taxon>
        <taxon>Fungi</taxon>
        <taxon>Dikarya</taxon>
        <taxon>Ascomycota</taxon>
        <taxon>Pezizomycotina</taxon>
        <taxon>Dothideomycetes</taxon>
        <taxon>Pleosporomycetidae</taxon>
        <taxon>Pleosporales</taxon>
        <taxon>Pleosporineae</taxon>
        <taxon>Pleosporaceae</taxon>
        <taxon>Exserohilum</taxon>
    </lineage>
</organism>
<accession>R0K0S7</accession>
<protein>
    <recommendedName>
        <fullName evidence="1">SRR1-like domain-containing protein</fullName>
    </recommendedName>
</protein>
<dbReference type="GeneID" id="19397564"/>
<dbReference type="InterPro" id="IPR012942">
    <property type="entry name" value="SRR1-like"/>
</dbReference>
<dbReference type="PANTHER" id="PTHR42080">
    <property type="entry name" value="SRR1 DOMAIN-CONTAINING PROTEIN"/>
    <property type="match status" value="1"/>
</dbReference>